<dbReference type="Proteomes" id="UP000057158">
    <property type="component" value="Chromosome"/>
</dbReference>
<evidence type="ECO:0000256" key="1">
    <source>
        <dbReference type="SAM" id="SignalP"/>
    </source>
</evidence>
<name>A0A0M4D0U6_9BACT</name>
<evidence type="ECO:0000313" key="2">
    <source>
        <dbReference type="EMBL" id="ALC15576.1"/>
    </source>
</evidence>
<organism evidence="2 3">
    <name type="scientific">Desulfuromonas soudanensis</name>
    <dbReference type="NCBI Taxonomy" id="1603606"/>
    <lineage>
        <taxon>Bacteria</taxon>
        <taxon>Pseudomonadati</taxon>
        <taxon>Thermodesulfobacteriota</taxon>
        <taxon>Desulfuromonadia</taxon>
        <taxon>Desulfuromonadales</taxon>
        <taxon>Desulfuromonadaceae</taxon>
        <taxon>Desulfuromonas</taxon>
    </lineage>
</organism>
<feature type="signal peptide" evidence="1">
    <location>
        <begin position="1"/>
        <end position="19"/>
    </location>
</feature>
<dbReference type="AlphaFoldDB" id="A0A0M4D0U6"/>
<gene>
    <name evidence="2" type="ORF">DSOUD_0789</name>
</gene>
<reference evidence="2 3" key="1">
    <citation type="submission" date="2015-07" db="EMBL/GenBank/DDBJ databases">
        <title>Isolation and Genomic Characterization of a Novel Halophilic Metal-Reducing Deltaproteobacterium from the Deep Subsurface.</title>
        <authorList>
            <person name="Badalamenti J.P."/>
            <person name="Summers Z.M."/>
            <person name="Gralnick J.A."/>
            <person name="Bond D.R."/>
        </authorList>
    </citation>
    <scope>NUCLEOTIDE SEQUENCE [LARGE SCALE GENOMIC DNA]</scope>
    <source>
        <strain evidence="2 3">WTL</strain>
    </source>
</reference>
<dbReference type="PATRIC" id="fig|1603606.3.peg.866"/>
<dbReference type="PROSITE" id="PS51257">
    <property type="entry name" value="PROKAR_LIPOPROTEIN"/>
    <property type="match status" value="1"/>
</dbReference>
<keyword evidence="3" id="KW-1185">Reference proteome</keyword>
<accession>A0A0M4D0U6</accession>
<keyword evidence="1" id="KW-0732">Signal</keyword>
<dbReference type="STRING" id="1603606.DSOUD_0789"/>
<dbReference type="RefSeq" id="WP_053549770.1">
    <property type="nucleotide sequence ID" value="NZ_CP010802.1"/>
</dbReference>
<protein>
    <recommendedName>
        <fullName evidence="4">Alkyl hydroperoxide reductase subunit C/ Thiol specific antioxidant domain-containing protein</fullName>
    </recommendedName>
</protein>
<dbReference type="KEGG" id="des:DSOUD_0789"/>
<sequence length="70" mass="7611">MKPVVTVLFCLLLLACVPAPRPSALEKGVGDRAPIFSAASSLDTLVSYDRDYYGKHHLVLTFFPAAYTPV</sequence>
<proteinExistence type="predicted"/>
<evidence type="ECO:0000313" key="3">
    <source>
        <dbReference type="Proteomes" id="UP000057158"/>
    </source>
</evidence>
<dbReference type="OrthoDB" id="9809746at2"/>
<feature type="chain" id="PRO_5005791738" description="Alkyl hydroperoxide reductase subunit C/ Thiol specific antioxidant domain-containing protein" evidence="1">
    <location>
        <begin position="20"/>
        <end position="70"/>
    </location>
</feature>
<evidence type="ECO:0008006" key="4">
    <source>
        <dbReference type="Google" id="ProtNLM"/>
    </source>
</evidence>
<dbReference type="EMBL" id="CP010802">
    <property type="protein sequence ID" value="ALC15576.1"/>
    <property type="molecule type" value="Genomic_DNA"/>
</dbReference>